<keyword evidence="3 9" id="KW-0812">Transmembrane</keyword>
<dbReference type="FunFam" id="3.40.50.300:FF:000973">
    <property type="entry name" value="Multidrug resistance-associated protein 4"/>
    <property type="match status" value="1"/>
</dbReference>
<dbReference type="SUPFAM" id="SSF90123">
    <property type="entry name" value="ABC transporter transmembrane region"/>
    <property type="match status" value="2"/>
</dbReference>
<evidence type="ECO:0000256" key="4">
    <source>
        <dbReference type="ARBA" id="ARBA00022737"/>
    </source>
</evidence>
<dbReference type="CDD" id="cd03244">
    <property type="entry name" value="ABCC_MRP_domain2"/>
    <property type="match status" value="1"/>
</dbReference>
<dbReference type="PANTHER" id="PTHR24223:SF448">
    <property type="entry name" value="FI20146P1-RELATED"/>
    <property type="match status" value="1"/>
</dbReference>
<accession>A0A653D4W3</accession>
<dbReference type="PROSITE" id="PS00211">
    <property type="entry name" value="ABC_TRANSPORTER_1"/>
    <property type="match status" value="1"/>
</dbReference>
<protein>
    <submittedName>
        <fullName evidence="12">Uncharacterized protein</fullName>
    </submittedName>
</protein>
<feature type="transmembrane region" description="Helical" evidence="9">
    <location>
        <begin position="206"/>
        <end position="227"/>
    </location>
</feature>
<evidence type="ECO:0000256" key="7">
    <source>
        <dbReference type="ARBA" id="ARBA00022989"/>
    </source>
</evidence>
<evidence type="ECO:0000313" key="13">
    <source>
        <dbReference type="Proteomes" id="UP000410492"/>
    </source>
</evidence>
<keyword evidence="8 9" id="KW-0472">Membrane</keyword>
<evidence type="ECO:0000256" key="6">
    <source>
        <dbReference type="ARBA" id="ARBA00022840"/>
    </source>
</evidence>
<dbReference type="InterPro" id="IPR011527">
    <property type="entry name" value="ABC1_TM_dom"/>
</dbReference>
<dbReference type="EMBL" id="CAACVG010010179">
    <property type="protein sequence ID" value="VEN55200.1"/>
    <property type="molecule type" value="Genomic_DNA"/>
</dbReference>
<dbReference type="InterPro" id="IPR017871">
    <property type="entry name" value="ABC_transporter-like_CS"/>
</dbReference>
<dbReference type="InterPro" id="IPR044746">
    <property type="entry name" value="ABCC_6TM_D1"/>
</dbReference>
<dbReference type="InterPro" id="IPR036640">
    <property type="entry name" value="ABC1_TM_sf"/>
</dbReference>
<evidence type="ECO:0000259" key="11">
    <source>
        <dbReference type="PROSITE" id="PS50929"/>
    </source>
</evidence>
<keyword evidence="13" id="KW-1185">Reference proteome</keyword>
<feature type="transmembrane region" description="Helical" evidence="9">
    <location>
        <begin position="233"/>
        <end position="252"/>
    </location>
</feature>
<keyword evidence="6" id="KW-0067">ATP-binding</keyword>
<dbReference type="CDD" id="cd18580">
    <property type="entry name" value="ABC_6TM_ABCC_D2"/>
    <property type="match status" value="1"/>
</dbReference>
<dbReference type="SUPFAM" id="SSF52540">
    <property type="entry name" value="P-loop containing nucleoside triphosphate hydrolases"/>
    <property type="match status" value="2"/>
</dbReference>
<evidence type="ECO:0000256" key="2">
    <source>
        <dbReference type="ARBA" id="ARBA00022448"/>
    </source>
</evidence>
<dbReference type="AlphaFoldDB" id="A0A653D4W3"/>
<dbReference type="Gene3D" id="1.20.1560.10">
    <property type="entry name" value="ABC transporter type 1, transmembrane domain"/>
    <property type="match status" value="2"/>
</dbReference>
<dbReference type="InterPro" id="IPR003593">
    <property type="entry name" value="AAA+_ATPase"/>
</dbReference>
<dbReference type="PROSITE" id="PS50893">
    <property type="entry name" value="ABC_TRANSPORTER_2"/>
    <property type="match status" value="2"/>
</dbReference>
<dbReference type="PANTHER" id="PTHR24223">
    <property type="entry name" value="ATP-BINDING CASSETTE SUB-FAMILY C"/>
    <property type="match status" value="1"/>
</dbReference>
<dbReference type="SMART" id="SM00382">
    <property type="entry name" value="AAA"/>
    <property type="match status" value="2"/>
</dbReference>
<dbReference type="GO" id="GO:0005524">
    <property type="term" value="F:ATP binding"/>
    <property type="evidence" value="ECO:0007669"/>
    <property type="project" value="UniProtKB-KW"/>
</dbReference>
<dbReference type="InterPro" id="IPR044726">
    <property type="entry name" value="ABCC_6TM_D2"/>
</dbReference>
<dbReference type="Proteomes" id="UP000410492">
    <property type="component" value="Unassembled WGS sequence"/>
</dbReference>
<dbReference type="FunFam" id="1.20.1560.10:FF:000006">
    <property type="entry name" value="ATP-binding cassette, sub-family C (CFTR/MRP), member 9"/>
    <property type="match status" value="1"/>
</dbReference>
<proteinExistence type="predicted"/>
<evidence type="ECO:0000256" key="8">
    <source>
        <dbReference type="ARBA" id="ARBA00023136"/>
    </source>
</evidence>
<feature type="domain" description="ABC transporter" evidence="10">
    <location>
        <begin position="937"/>
        <end position="1169"/>
    </location>
</feature>
<dbReference type="GO" id="GO:0016887">
    <property type="term" value="F:ATP hydrolysis activity"/>
    <property type="evidence" value="ECO:0007669"/>
    <property type="project" value="InterPro"/>
</dbReference>
<keyword evidence="2" id="KW-0813">Transport</keyword>
<dbReference type="GO" id="GO:0140359">
    <property type="term" value="F:ABC-type transporter activity"/>
    <property type="evidence" value="ECO:0007669"/>
    <property type="project" value="InterPro"/>
</dbReference>
<feature type="transmembrane region" description="Helical" evidence="9">
    <location>
        <begin position="337"/>
        <end position="356"/>
    </location>
</feature>
<evidence type="ECO:0000256" key="9">
    <source>
        <dbReference type="SAM" id="Phobius"/>
    </source>
</evidence>
<evidence type="ECO:0000313" key="12">
    <source>
        <dbReference type="EMBL" id="VEN55200.1"/>
    </source>
</evidence>
<dbReference type="InterPro" id="IPR050173">
    <property type="entry name" value="ABC_transporter_C-like"/>
</dbReference>
<feature type="transmembrane region" description="Helical" evidence="9">
    <location>
        <begin position="676"/>
        <end position="696"/>
    </location>
</feature>
<feature type="domain" description="ABC transporter" evidence="10">
    <location>
        <begin position="412"/>
        <end position="631"/>
    </location>
</feature>
<evidence type="ECO:0000256" key="1">
    <source>
        <dbReference type="ARBA" id="ARBA00004141"/>
    </source>
</evidence>
<feature type="transmembrane region" description="Helical" evidence="9">
    <location>
        <begin position="311"/>
        <end position="331"/>
    </location>
</feature>
<dbReference type="OrthoDB" id="6500128at2759"/>
<dbReference type="InterPro" id="IPR003439">
    <property type="entry name" value="ABC_transporter-like_ATP-bd"/>
</dbReference>
<keyword evidence="7 9" id="KW-1133">Transmembrane helix</keyword>
<gene>
    <name evidence="12" type="ORF">CALMAC_LOCUS14448</name>
</gene>
<name>A0A653D4W3_CALMS</name>
<feature type="transmembrane region" description="Helical" evidence="9">
    <location>
        <begin position="91"/>
        <end position="113"/>
    </location>
</feature>
<keyword evidence="4" id="KW-0677">Repeat</keyword>
<dbReference type="Pfam" id="PF00005">
    <property type="entry name" value="ABC_tran"/>
    <property type="match status" value="2"/>
</dbReference>
<feature type="transmembrane region" description="Helical" evidence="9">
    <location>
        <begin position="739"/>
        <end position="761"/>
    </location>
</feature>
<feature type="transmembrane region" description="Helical" evidence="9">
    <location>
        <begin position="782"/>
        <end position="800"/>
    </location>
</feature>
<comment type="subcellular location">
    <subcellularLocation>
        <location evidence="1">Membrane</location>
        <topology evidence="1">Multi-pass membrane protein</topology>
    </subcellularLocation>
</comment>
<dbReference type="FunFam" id="3.40.50.300:FF:000163">
    <property type="entry name" value="Multidrug resistance-associated protein member 4"/>
    <property type="match status" value="1"/>
</dbReference>
<keyword evidence="5" id="KW-0547">Nucleotide-binding</keyword>
<dbReference type="CDD" id="cd18579">
    <property type="entry name" value="ABC_6TM_ABCC_D1"/>
    <property type="match status" value="1"/>
</dbReference>
<feature type="transmembrane region" description="Helical" evidence="9">
    <location>
        <begin position="820"/>
        <end position="851"/>
    </location>
</feature>
<dbReference type="GO" id="GO:0016020">
    <property type="term" value="C:membrane"/>
    <property type="evidence" value="ECO:0007669"/>
    <property type="project" value="UniProtKB-SubCell"/>
</dbReference>
<evidence type="ECO:0000256" key="5">
    <source>
        <dbReference type="ARBA" id="ARBA00022741"/>
    </source>
</evidence>
<feature type="domain" description="ABC transmembrane type-1" evidence="11">
    <location>
        <begin position="741"/>
        <end position="870"/>
    </location>
</feature>
<dbReference type="PROSITE" id="PS50929">
    <property type="entry name" value="ABC_TM1F"/>
    <property type="match status" value="2"/>
</dbReference>
<feature type="transmembrane region" description="Helical" evidence="9">
    <location>
        <begin position="133"/>
        <end position="155"/>
    </location>
</feature>
<organism evidence="12 13">
    <name type="scientific">Callosobruchus maculatus</name>
    <name type="common">Southern cowpea weevil</name>
    <name type="synonym">Pulse bruchid</name>
    <dbReference type="NCBI Taxonomy" id="64391"/>
    <lineage>
        <taxon>Eukaryota</taxon>
        <taxon>Metazoa</taxon>
        <taxon>Ecdysozoa</taxon>
        <taxon>Arthropoda</taxon>
        <taxon>Hexapoda</taxon>
        <taxon>Insecta</taxon>
        <taxon>Pterygota</taxon>
        <taxon>Neoptera</taxon>
        <taxon>Endopterygota</taxon>
        <taxon>Coleoptera</taxon>
        <taxon>Polyphaga</taxon>
        <taxon>Cucujiformia</taxon>
        <taxon>Chrysomeloidea</taxon>
        <taxon>Chrysomelidae</taxon>
        <taxon>Bruchinae</taxon>
        <taxon>Bruchini</taxon>
        <taxon>Callosobruchus</taxon>
    </lineage>
</organism>
<evidence type="ECO:0000256" key="3">
    <source>
        <dbReference type="ARBA" id="ARBA00022692"/>
    </source>
</evidence>
<dbReference type="Pfam" id="PF00664">
    <property type="entry name" value="ABC_membrane"/>
    <property type="match status" value="2"/>
</dbReference>
<dbReference type="InterPro" id="IPR027417">
    <property type="entry name" value="P-loop_NTPase"/>
</dbReference>
<evidence type="ECO:0000259" key="10">
    <source>
        <dbReference type="PROSITE" id="PS50893"/>
    </source>
</evidence>
<sequence>MDFVEKYDRRIHPKAKAACWISRIFFIYTIGLIHHTSRKKKIDHEDIFEVLPEHSSQKLGNMMENRCKQELERLGTISVYRLLWTCFGKEYVLTGILQLFMRTLVVVTIPWTISQLINYFQPNQTHLTKFDAYYLAALLIFLNLLNITYLHNYLLHLTSMGIRIRTSFCALIYRKCLRLSAESLSKITVGNIVTLITKDAAAFETMILYANDVWIGFVQTAVIFYLLYLRVGVAAFVGVGLFLVVIPIQIYIGKVVSKLRVTSSKNTDKRLQTIRDAVTSIKIIKMYNWESMFEEKISRNRRTEVNTLVKIFIRKIMILLLGALTSKLAFFTMVMTYVWLGNPISAELVYFILALLQRVRHAFNVVIPMGITESADFYASAKRIEILLKAESVTMNAVEENNLSRIHESARVWLKNATVEIDGQQLLREITFDIDSGLTIVSGPIGAGKTTVLKLLLSEIRCKEGTVHVTGRVSYAPQESWIFPSTLKQNILLGEKFDRNRYEEVLKVCALTVDRDRLPAGDDFIVKEQGSNISSGQKARISLARAIYRNADIYLLDDCLRSLDIHVQEYVFKECMHRFLSEKICIFVTQNHHFFDKVDSILWVENGAVVKRSPDTVSSKNEQLEEPVMSERCDVTLGDYDEVNESTKLLESKHKPGIYCEEKKSGKVEKTVYNKYINLGGGYFVSVFIILLFMATHTCKSYSEKMVSNWVNLEENISLYKHSNTTVSHGLITVYNFTLTLYSCLILGTVVLSVISAILLFNFTRAASNKLHNLMVKSMMGAVMYFHDIIPIGSIINRFSKDLTVIDEQLPFVVYDLLEILFSFCGVVILLAYVNLLFLIPVSVIVTIMYFMRKIYIPAGRNLQRMDMAYITVGDVGLALTQAYTLTGFVQYGIRQWAELENKMTSVERALEYTKSEQENINKGILPPLDWPLKGKIQFVDVSLRYCSSDIYLLKNLNFTVSPKEKIGIVGRTGAGKSTLISTLFRLYDHEGEIRIDDMDIRHLQLTTVREKITIIPQEPVLFPGSIRDNLDPFRNHDDHEIWSAVEKSGLLRQISGTNITSLNITIHDINLTGGQKQLLSIARAILLKNNIVILDEVTANMDEGTEKLVSDVVMENFESCTVMIVAHKLETIIGLDKVMVLEHGAIVEYNTPAKLLEDRNGMFYSMVKSSGLLA</sequence>
<dbReference type="Gene3D" id="3.40.50.300">
    <property type="entry name" value="P-loop containing nucleotide triphosphate hydrolases"/>
    <property type="match status" value="2"/>
</dbReference>
<feature type="domain" description="ABC transmembrane type-1" evidence="11">
    <location>
        <begin position="99"/>
        <end position="369"/>
    </location>
</feature>
<reference evidence="12 13" key="1">
    <citation type="submission" date="2019-01" db="EMBL/GenBank/DDBJ databases">
        <authorList>
            <person name="Sayadi A."/>
        </authorList>
    </citation>
    <scope>NUCLEOTIDE SEQUENCE [LARGE SCALE GENOMIC DNA]</scope>
</reference>